<dbReference type="EMBL" id="ASHM01060800">
    <property type="protein sequence ID" value="PNX89761.1"/>
    <property type="molecule type" value="Genomic_DNA"/>
</dbReference>
<organism evidence="1 2">
    <name type="scientific">Trifolium pratense</name>
    <name type="common">Red clover</name>
    <dbReference type="NCBI Taxonomy" id="57577"/>
    <lineage>
        <taxon>Eukaryota</taxon>
        <taxon>Viridiplantae</taxon>
        <taxon>Streptophyta</taxon>
        <taxon>Embryophyta</taxon>
        <taxon>Tracheophyta</taxon>
        <taxon>Spermatophyta</taxon>
        <taxon>Magnoliopsida</taxon>
        <taxon>eudicotyledons</taxon>
        <taxon>Gunneridae</taxon>
        <taxon>Pentapetalae</taxon>
        <taxon>rosids</taxon>
        <taxon>fabids</taxon>
        <taxon>Fabales</taxon>
        <taxon>Fabaceae</taxon>
        <taxon>Papilionoideae</taxon>
        <taxon>50 kb inversion clade</taxon>
        <taxon>NPAAA clade</taxon>
        <taxon>Hologalegina</taxon>
        <taxon>IRL clade</taxon>
        <taxon>Trifolieae</taxon>
        <taxon>Trifolium</taxon>
    </lineage>
</organism>
<comment type="caution">
    <text evidence="1">The sequence shown here is derived from an EMBL/GenBank/DDBJ whole genome shotgun (WGS) entry which is preliminary data.</text>
</comment>
<name>A0A2K3MG47_TRIPR</name>
<gene>
    <name evidence="1" type="ORF">L195_g045883</name>
</gene>
<sequence length="173" mass="19963">MFVDSARDFKEMYYVVKPLMQSARDSLYMEKKLTQEDESPQLDDQGVQMTEQVTRFPLAWSSEHFELRKEEYLIASRIKWPTDDNQLISCSESFLGQRSFFQVLGVDPLDDVCACSASNNCCLLLLGRKNFMREEVVNGGHQTVLVADDIYVESPGRFLDAWAKEYPLDYGFV</sequence>
<accession>A0A2K3MG47</accession>
<evidence type="ECO:0000313" key="2">
    <source>
        <dbReference type="Proteomes" id="UP000236291"/>
    </source>
</evidence>
<dbReference type="Proteomes" id="UP000236291">
    <property type="component" value="Unassembled WGS sequence"/>
</dbReference>
<protein>
    <submittedName>
        <fullName evidence="1">Uncharacterized protein</fullName>
    </submittedName>
</protein>
<feature type="non-terminal residue" evidence="1">
    <location>
        <position position="173"/>
    </location>
</feature>
<reference evidence="1 2" key="1">
    <citation type="journal article" date="2014" name="Am. J. Bot.">
        <title>Genome assembly and annotation for red clover (Trifolium pratense; Fabaceae).</title>
        <authorList>
            <person name="Istvanek J."/>
            <person name="Jaros M."/>
            <person name="Krenek A."/>
            <person name="Repkova J."/>
        </authorList>
    </citation>
    <scope>NUCLEOTIDE SEQUENCE [LARGE SCALE GENOMIC DNA]</scope>
    <source>
        <strain evidence="2">cv. Tatra</strain>
        <tissue evidence="1">Young leaves</tissue>
    </source>
</reference>
<evidence type="ECO:0000313" key="1">
    <source>
        <dbReference type="EMBL" id="PNX89761.1"/>
    </source>
</evidence>
<reference evidence="1 2" key="2">
    <citation type="journal article" date="2017" name="Front. Plant Sci.">
        <title>Gene Classification and Mining of Molecular Markers Useful in Red Clover (Trifolium pratense) Breeding.</title>
        <authorList>
            <person name="Istvanek J."/>
            <person name="Dluhosova J."/>
            <person name="Dluhos P."/>
            <person name="Patkova L."/>
            <person name="Nedelnik J."/>
            <person name="Repkova J."/>
        </authorList>
    </citation>
    <scope>NUCLEOTIDE SEQUENCE [LARGE SCALE GENOMIC DNA]</scope>
    <source>
        <strain evidence="2">cv. Tatra</strain>
        <tissue evidence="1">Young leaves</tissue>
    </source>
</reference>
<proteinExistence type="predicted"/>
<dbReference type="AlphaFoldDB" id="A0A2K3MG47"/>